<dbReference type="InterPro" id="IPR010610">
    <property type="entry name" value="EryCIII-like_C"/>
</dbReference>
<dbReference type="InterPro" id="IPR002213">
    <property type="entry name" value="UDP_glucos_trans"/>
</dbReference>
<gene>
    <name evidence="4" type="ORF">RM550_36130</name>
</gene>
<dbReference type="EMBL" id="JAVRFE010000089">
    <property type="protein sequence ID" value="MDT0461075.1"/>
    <property type="molecule type" value="Genomic_DNA"/>
</dbReference>
<dbReference type="CDD" id="cd03784">
    <property type="entry name" value="GT1_Gtf-like"/>
    <property type="match status" value="1"/>
</dbReference>
<dbReference type="Gene3D" id="3.40.50.2000">
    <property type="entry name" value="Glycogen Phosphorylase B"/>
    <property type="match status" value="2"/>
</dbReference>
<feature type="region of interest" description="Disordered" evidence="2">
    <location>
        <begin position="189"/>
        <end position="221"/>
    </location>
</feature>
<feature type="domain" description="Erythromycin biosynthesis protein CIII-like C-terminal" evidence="3">
    <location>
        <begin position="296"/>
        <end position="403"/>
    </location>
</feature>
<feature type="compositionally biased region" description="Low complexity" evidence="2">
    <location>
        <begin position="419"/>
        <end position="446"/>
    </location>
</feature>
<evidence type="ECO:0000259" key="3">
    <source>
        <dbReference type="Pfam" id="PF06722"/>
    </source>
</evidence>
<name>A0ABU2TJG4_9ACTN</name>
<accession>A0ABU2TJG4</accession>
<keyword evidence="1" id="KW-0808">Transferase</keyword>
<comment type="caution">
    <text evidence="4">The sequence shown here is derived from an EMBL/GenBank/DDBJ whole genome shotgun (WGS) entry which is preliminary data.</text>
</comment>
<proteinExistence type="predicted"/>
<evidence type="ECO:0000256" key="1">
    <source>
        <dbReference type="ARBA" id="ARBA00022679"/>
    </source>
</evidence>
<dbReference type="InterPro" id="IPR050426">
    <property type="entry name" value="Glycosyltransferase_28"/>
</dbReference>
<keyword evidence="5" id="KW-1185">Reference proteome</keyword>
<dbReference type="PANTHER" id="PTHR48050:SF13">
    <property type="entry name" value="STEROL 3-BETA-GLUCOSYLTRANSFERASE UGT80A2"/>
    <property type="match status" value="1"/>
</dbReference>
<protein>
    <submittedName>
        <fullName evidence="4">Glycosyltransferase</fullName>
    </submittedName>
</protein>
<dbReference type="Proteomes" id="UP001180551">
    <property type="component" value="Unassembled WGS sequence"/>
</dbReference>
<reference evidence="4" key="1">
    <citation type="submission" date="2024-05" db="EMBL/GenBank/DDBJ databases">
        <title>30 novel species of actinomycetes from the DSMZ collection.</title>
        <authorList>
            <person name="Nouioui I."/>
        </authorList>
    </citation>
    <scope>NUCLEOTIDE SEQUENCE</scope>
    <source>
        <strain evidence="4">DSM 41527</strain>
    </source>
</reference>
<feature type="region of interest" description="Disordered" evidence="2">
    <location>
        <begin position="417"/>
        <end position="462"/>
    </location>
</feature>
<evidence type="ECO:0000256" key="2">
    <source>
        <dbReference type="SAM" id="MobiDB-lite"/>
    </source>
</evidence>
<feature type="compositionally biased region" description="Low complexity" evidence="2">
    <location>
        <begin position="197"/>
        <end position="215"/>
    </location>
</feature>
<evidence type="ECO:0000313" key="5">
    <source>
        <dbReference type="Proteomes" id="UP001180551"/>
    </source>
</evidence>
<dbReference type="PANTHER" id="PTHR48050">
    <property type="entry name" value="STEROL 3-BETA-GLUCOSYLTRANSFERASE"/>
    <property type="match status" value="1"/>
</dbReference>
<dbReference type="SUPFAM" id="SSF53756">
    <property type="entry name" value="UDP-Glycosyltransferase/glycogen phosphorylase"/>
    <property type="match status" value="1"/>
</dbReference>
<organism evidence="4 5">
    <name type="scientific">Streptomyces mooreae</name>
    <dbReference type="NCBI Taxonomy" id="3075523"/>
    <lineage>
        <taxon>Bacteria</taxon>
        <taxon>Bacillati</taxon>
        <taxon>Actinomycetota</taxon>
        <taxon>Actinomycetes</taxon>
        <taxon>Kitasatosporales</taxon>
        <taxon>Streptomycetaceae</taxon>
        <taxon>Streptomyces</taxon>
    </lineage>
</organism>
<evidence type="ECO:0000313" key="4">
    <source>
        <dbReference type="EMBL" id="MDT0461075.1"/>
    </source>
</evidence>
<dbReference type="Pfam" id="PF06722">
    <property type="entry name" value="EryCIII-like_C"/>
    <property type="match status" value="1"/>
</dbReference>
<sequence length="462" mass="47708">MLFVVPPLAGHVNPTIAVAAELTARGHRVAWTGPAAALAALLPAGSLVYPAGDRSGGDGIDVLHGRWRDLRGIAALRFLWADVLLPLARAMLPGVHAAVEDFAPDVLVADQQALAGPLVARRHGLPWVTSATTTAEFTRPFAGVPKVGEWVAQRIAALLAECGAPSGWDPRFSPHLVLVFSTPALLGDGGRGGDEAGGPPAAEAHSSAPAAGQAGTASRPAGRRYPAHYAFVGPAFGSRPSPGDFPWHRLDPGRARVLVSLGTLNREAGARFYPAVLRAADALADRAQLILAAPADLAGSVPHHVVHQEYVPQLALLPHLDAVLCHGGHNTVCEALAYGLPLVVAPVRDDQPIVAGQVTGAGAGVRVRFGRARADELHQALAAVLDDPAHRRAARRIQASFAEAGGARTAADRLEKLWAGAAAGPGTTPTETEAGTEPEAGSGPEAWTAPEPQPETANEKGP</sequence>